<protein>
    <recommendedName>
        <fullName evidence="3">AbiV family abortive infection protein</fullName>
    </recommendedName>
</protein>
<dbReference type="InterPro" id="IPR030987">
    <property type="entry name" value="AbiV"/>
</dbReference>
<keyword evidence="2" id="KW-1185">Reference proteome</keyword>
<comment type="caution">
    <text evidence="1">The sequence shown here is derived from an EMBL/GenBank/DDBJ whole genome shotgun (WGS) entry which is preliminary data.</text>
</comment>
<evidence type="ECO:0000313" key="2">
    <source>
        <dbReference type="Proteomes" id="UP001157161"/>
    </source>
</evidence>
<dbReference type="RefSeq" id="WP_284249445.1">
    <property type="nucleotide sequence ID" value="NZ_BSUM01000001.1"/>
</dbReference>
<evidence type="ECO:0000313" key="1">
    <source>
        <dbReference type="EMBL" id="GMA30731.1"/>
    </source>
</evidence>
<organism evidence="1 2">
    <name type="scientific">Litorihabitans aurantiacus</name>
    <dbReference type="NCBI Taxonomy" id="1930061"/>
    <lineage>
        <taxon>Bacteria</taxon>
        <taxon>Bacillati</taxon>
        <taxon>Actinomycetota</taxon>
        <taxon>Actinomycetes</taxon>
        <taxon>Micrococcales</taxon>
        <taxon>Beutenbergiaceae</taxon>
        <taxon>Litorihabitans</taxon>
    </lineage>
</organism>
<dbReference type="Pfam" id="PF18728">
    <property type="entry name" value="HEPN_AbiV"/>
    <property type="match status" value="1"/>
</dbReference>
<gene>
    <name evidence="1" type="ORF">GCM10025875_07230</name>
</gene>
<reference evidence="1" key="2">
    <citation type="submission" date="2023-02" db="EMBL/GenBank/DDBJ databases">
        <authorList>
            <person name="Sun Q."/>
            <person name="Mori K."/>
        </authorList>
    </citation>
    <scope>NUCLEOTIDE SEQUENCE</scope>
    <source>
        <strain evidence="1">NBRC 112290</strain>
    </source>
</reference>
<proteinExistence type="predicted"/>
<accession>A0AA37UPK2</accession>
<evidence type="ECO:0008006" key="3">
    <source>
        <dbReference type="Google" id="ProtNLM"/>
    </source>
</evidence>
<dbReference type="NCBIfam" id="TIGR04498">
    <property type="entry name" value="AbiV_defense"/>
    <property type="match status" value="1"/>
</dbReference>
<reference evidence="1" key="1">
    <citation type="journal article" date="2014" name="Int. J. Syst. Evol. Microbiol.">
        <title>Complete genome sequence of Corynebacterium casei LMG S-19264T (=DSM 44701T), isolated from a smear-ripened cheese.</title>
        <authorList>
            <consortium name="US DOE Joint Genome Institute (JGI-PGF)"/>
            <person name="Walter F."/>
            <person name="Albersmeier A."/>
            <person name="Kalinowski J."/>
            <person name="Ruckert C."/>
        </authorList>
    </citation>
    <scope>NUCLEOTIDE SEQUENCE</scope>
    <source>
        <strain evidence="1">NBRC 112290</strain>
    </source>
</reference>
<sequence>MAASEPEYVTATFARTWWKALMGNTVALIEDAATLAAQGSNGRAHSLLVLAMEELAKARWLYEASEWEWCKPLGLYAIPPSPAGDVMVPEGLRSARRPHAEKLRVAEQFASGLGASGT</sequence>
<dbReference type="AlphaFoldDB" id="A0AA37UPK2"/>
<name>A0AA37UPK2_9MICO</name>
<dbReference type="Proteomes" id="UP001157161">
    <property type="component" value="Unassembled WGS sequence"/>
</dbReference>
<dbReference type="EMBL" id="BSUM01000001">
    <property type="protein sequence ID" value="GMA30731.1"/>
    <property type="molecule type" value="Genomic_DNA"/>
</dbReference>